<evidence type="ECO:0000313" key="1">
    <source>
        <dbReference type="EMBL" id="GAV24153.1"/>
    </source>
</evidence>
<accession>A0A1L8CZ31</accession>
<dbReference type="AlphaFoldDB" id="A0A1L8CZ31"/>
<comment type="caution">
    <text evidence="1">The sequence shown here is derived from an EMBL/GenBank/DDBJ whole genome shotgun (WGS) entry which is preliminary data.</text>
</comment>
<dbReference type="OrthoDB" id="9807097at2"/>
<dbReference type="EMBL" id="BDJL01000001">
    <property type="protein sequence ID" value="GAV24153.1"/>
    <property type="molecule type" value="Genomic_DNA"/>
</dbReference>
<dbReference type="GO" id="GO:0016020">
    <property type="term" value="C:membrane"/>
    <property type="evidence" value="ECO:0007669"/>
    <property type="project" value="InterPro"/>
</dbReference>
<evidence type="ECO:0000313" key="2">
    <source>
        <dbReference type="Proteomes" id="UP000187338"/>
    </source>
</evidence>
<dbReference type="Gene3D" id="3.40.50.12580">
    <property type="match status" value="1"/>
</dbReference>
<keyword evidence="1" id="KW-0808">Transferase</keyword>
<sequence length="362" mass="42139">MIGFLMNTKFHYTLYEPIIKHLNKSDYRVILTEGYVRNVREARKFLTEKGIDFWQMIDKTEQNLIKENIKVFLGPFFFPTVYRLKPEAHHFRMVYGLAKDGWNYAWWNIFFDLIFVYGDYDAEKLSFYAPVVKAGNPRFDRWFKGEVVEDKVLDLAKGRPVILYLPTYGELSSWEYYQKALEDLSERYLVIAKLHHGLKVTAGNKIVILDESADLLSLLKIADVVISDYSGAIFDAMLAGKKILLFNLPQIPEHLSSKESLENIIRGYCRQVSEPAEVRGVIEELLHYDAFLSQREAMKAKIFSNTTGNSGEIIAKTLYEAQNREKKLPHGKEQLLRQLERLALPQLIRNKKIYGYLNKIFS</sequence>
<dbReference type="RefSeq" id="WP_075864371.1">
    <property type="nucleotide sequence ID" value="NZ_BDJL01000001.1"/>
</dbReference>
<dbReference type="GO" id="GO:0047355">
    <property type="term" value="F:CDP-glycerol glycerophosphotransferase activity"/>
    <property type="evidence" value="ECO:0007669"/>
    <property type="project" value="InterPro"/>
</dbReference>
<name>A0A1L8CZ31_9THEO</name>
<reference evidence="2" key="1">
    <citation type="submission" date="2016-12" db="EMBL/GenBank/DDBJ databases">
        <title>Draft Genome Sequences od Carboxydothermus pertinax and islandicus, Hydrogenogenic Carboxydotrophic Bacteria.</title>
        <authorList>
            <person name="Fukuyama Y."/>
            <person name="Ohmae K."/>
            <person name="Yoneda Y."/>
            <person name="Yoshida T."/>
            <person name="Sako Y."/>
        </authorList>
    </citation>
    <scope>NUCLEOTIDE SEQUENCE [LARGE SCALE GENOMIC DNA]</scope>
    <source>
        <strain evidence="2">SET</strain>
    </source>
</reference>
<gene>
    <name evidence="1" type="ORF">ciss_00860</name>
</gene>
<dbReference type="Proteomes" id="UP000187338">
    <property type="component" value="Unassembled WGS sequence"/>
</dbReference>
<dbReference type="Pfam" id="PF04464">
    <property type="entry name" value="Glyphos_transf"/>
    <property type="match status" value="1"/>
</dbReference>
<protein>
    <submittedName>
        <fullName evidence="1">CDP-glycerol--poly(Glycerophosphate) glycerophosphotransferase</fullName>
    </submittedName>
</protein>
<dbReference type="InterPro" id="IPR043148">
    <property type="entry name" value="TagF_C"/>
</dbReference>
<keyword evidence="2" id="KW-1185">Reference proteome</keyword>
<dbReference type="PANTHER" id="PTHR37316">
    <property type="entry name" value="TEICHOIC ACID GLYCEROL-PHOSPHATE PRIMASE"/>
    <property type="match status" value="1"/>
</dbReference>
<dbReference type="PANTHER" id="PTHR37316:SF3">
    <property type="entry name" value="TEICHOIC ACID GLYCEROL-PHOSPHATE TRANSFERASE"/>
    <property type="match status" value="1"/>
</dbReference>
<dbReference type="InterPro" id="IPR007554">
    <property type="entry name" value="Glycerophosphate_synth"/>
</dbReference>
<dbReference type="STRING" id="661089.ciss_00860"/>
<dbReference type="SUPFAM" id="SSF53756">
    <property type="entry name" value="UDP-Glycosyltransferase/glycogen phosphorylase"/>
    <property type="match status" value="1"/>
</dbReference>
<proteinExistence type="predicted"/>
<organism evidence="1 2">
    <name type="scientific">Carboxydothermus islandicus</name>
    <dbReference type="NCBI Taxonomy" id="661089"/>
    <lineage>
        <taxon>Bacteria</taxon>
        <taxon>Bacillati</taxon>
        <taxon>Bacillota</taxon>
        <taxon>Clostridia</taxon>
        <taxon>Thermoanaerobacterales</taxon>
        <taxon>Thermoanaerobacteraceae</taxon>
        <taxon>Carboxydothermus</taxon>
    </lineage>
</organism>
<dbReference type="InterPro" id="IPR051612">
    <property type="entry name" value="Teichoic_Acid_Biosynth"/>
</dbReference>